<dbReference type="EMBL" id="KX397368">
    <property type="protein sequence ID" value="ANZ49206.1"/>
    <property type="molecule type" value="Genomic_DNA"/>
</dbReference>
<gene>
    <name evidence="1" type="ORF">HUXLEY_124</name>
</gene>
<accession>A0A1B2ID56</accession>
<protein>
    <submittedName>
        <fullName evidence="1">Uncharacterized protein</fullName>
    </submittedName>
</protein>
<organism evidence="1 2">
    <name type="scientific">Erwinia phage vB_EamM_Huxley</name>
    <dbReference type="NCBI Taxonomy" id="1883373"/>
    <lineage>
        <taxon>Viruses</taxon>
        <taxon>Duplodnaviria</taxon>
        <taxon>Heunggongvirae</taxon>
        <taxon>Uroviricota</taxon>
        <taxon>Caudoviricetes</taxon>
        <taxon>Chimalliviridae</taxon>
        <taxon>Machinavirus</taxon>
        <taxon>Machinavirus machina</taxon>
    </lineage>
</organism>
<dbReference type="KEGG" id="vg:29069246"/>
<sequence>MYNYVVLGRKGSIVRFVFKSDPPAKPRALDLAGFDYKGIRKGVQLDFNGDVKPENLLYSGDVKPRKLVAIGGKKPAKAAKESKKAPKAEPTFIVVKRVKQVIEYKICGDESAEPLNETLKISLAGYDYRKLRKDMTFQFEGGKIAAENIRYWPFRGTSNKLPLPKLEEVAPKAKSAAVSKRGATPNVSILRKHF</sequence>
<reference evidence="2" key="1">
    <citation type="submission" date="2016-06" db="EMBL/GenBank/DDBJ databases">
        <authorList>
            <person name="Berg J.A."/>
            <person name="Grossarth S.E."/>
            <person name="Jarvis T.M."/>
            <person name="Merrill B.D."/>
            <person name="Breakwell D.P."/>
            <person name="Hope S."/>
            <person name="Grose J.H."/>
        </authorList>
    </citation>
    <scope>NUCLEOTIDE SEQUENCE [LARGE SCALE GENOMIC DNA]</scope>
</reference>
<dbReference type="GeneID" id="29069246"/>
<dbReference type="Proteomes" id="UP000203302">
    <property type="component" value="Segment"/>
</dbReference>
<evidence type="ECO:0000313" key="2">
    <source>
        <dbReference type="Proteomes" id="UP000203302"/>
    </source>
</evidence>
<proteinExistence type="predicted"/>
<dbReference type="RefSeq" id="YP_009293092.1">
    <property type="nucleotide sequence ID" value="NC_031127.1"/>
</dbReference>
<evidence type="ECO:0000313" key="1">
    <source>
        <dbReference type="EMBL" id="ANZ49206.1"/>
    </source>
</evidence>
<name>A0A1B2ID56_9CAUD</name>